<reference evidence="1" key="1">
    <citation type="submission" date="2023-03" db="EMBL/GenBank/DDBJ databases">
        <title>Massive genome expansion in bonnet fungi (Mycena s.s.) driven by repeated elements and novel gene families across ecological guilds.</title>
        <authorList>
            <consortium name="Lawrence Berkeley National Laboratory"/>
            <person name="Harder C.B."/>
            <person name="Miyauchi S."/>
            <person name="Viragh M."/>
            <person name="Kuo A."/>
            <person name="Thoen E."/>
            <person name="Andreopoulos B."/>
            <person name="Lu D."/>
            <person name="Skrede I."/>
            <person name="Drula E."/>
            <person name="Henrissat B."/>
            <person name="Morin E."/>
            <person name="Kohler A."/>
            <person name="Barry K."/>
            <person name="LaButti K."/>
            <person name="Morin E."/>
            <person name="Salamov A."/>
            <person name="Lipzen A."/>
            <person name="Mereny Z."/>
            <person name="Hegedus B."/>
            <person name="Baldrian P."/>
            <person name="Stursova M."/>
            <person name="Weitz H."/>
            <person name="Taylor A."/>
            <person name="Grigoriev I.V."/>
            <person name="Nagy L.G."/>
            <person name="Martin F."/>
            <person name="Kauserud H."/>
        </authorList>
    </citation>
    <scope>NUCLEOTIDE SEQUENCE</scope>
    <source>
        <strain evidence="1">CBHHK188m</strain>
    </source>
</reference>
<dbReference type="AlphaFoldDB" id="A0AAD7HX35"/>
<accession>A0AAD7HX35</accession>
<comment type="caution">
    <text evidence="1">The sequence shown here is derived from an EMBL/GenBank/DDBJ whole genome shotgun (WGS) entry which is preliminary data.</text>
</comment>
<proteinExistence type="predicted"/>
<sequence length="102" mass="10428">MTNLSSAAKVLGPAAITFQLPVITLAQASNGFLSGPSSRTPRSSQKAAGFLLPGFLKLPDPTPEFAGLAFILNGDVHSFSGGDSSNANVDMELAVITPSPKV</sequence>
<organism evidence="1 2">
    <name type="scientific">Mycena maculata</name>
    <dbReference type="NCBI Taxonomy" id="230809"/>
    <lineage>
        <taxon>Eukaryota</taxon>
        <taxon>Fungi</taxon>
        <taxon>Dikarya</taxon>
        <taxon>Basidiomycota</taxon>
        <taxon>Agaricomycotina</taxon>
        <taxon>Agaricomycetes</taxon>
        <taxon>Agaricomycetidae</taxon>
        <taxon>Agaricales</taxon>
        <taxon>Marasmiineae</taxon>
        <taxon>Mycenaceae</taxon>
        <taxon>Mycena</taxon>
    </lineage>
</organism>
<protein>
    <submittedName>
        <fullName evidence="1">Uncharacterized protein</fullName>
    </submittedName>
</protein>
<gene>
    <name evidence="1" type="ORF">DFH07DRAFT_969262</name>
</gene>
<dbReference type="EMBL" id="JARJLG010000192">
    <property type="protein sequence ID" value="KAJ7730270.1"/>
    <property type="molecule type" value="Genomic_DNA"/>
</dbReference>
<dbReference type="Proteomes" id="UP001215280">
    <property type="component" value="Unassembled WGS sequence"/>
</dbReference>
<evidence type="ECO:0000313" key="2">
    <source>
        <dbReference type="Proteomes" id="UP001215280"/>
    </source>
</evidence>
<evidence type="ECO:0000313" key="1">
    <source>
        <dbReference type="EMBL" id="KAJ7730270.1"/>
    </source>
</evidence>
<keyword evidence="2" id="KW-1185">Reference proteome</keyword>
<name>A0AAD7HX35_9AGAR</name>